<dbReference type="Gene3D" id="3.30.420.10">
    <property type="entry name" value="Ribonuclease H-like superfamily/Ribonuclease H"/>
    <property type="match status" value="1"/>
</dbReference>
<evidence type="ECO:0000313" key="2">
    <source>
        <dbReference type="EMBL" id="NRS94186.1"/>
    </source>
</evidence>
<evidence type="ECO:0000259" key="1">
    <source>
        <dbReference type="PROSITE" id="PS50994"/>
    </source>
</evidence>
<protein>
    <submittedName>
        <fullName evidence="2">Transposase InsO family protein</fullName>
    </submittedName>
</protein>
<dbReference type="Pfam" id="PF00665">
    <property type="entry name" value="rve"/>
    <property type="match status" value="1"/>
</dbReference>
<dbReference type="GO" id="GO:0003676">
    <property type="term" value="F:nucleic acid binding"/>
    <property type="evidence" value="ECO:0007669"/>
    <property type="project" value="InterPro"/>
</dbReference>
<reference evidence="2" key="1">
    <citation type="submission" date="2020-05" db="EMBL/GenBank/DDBJ databases">
        <title>Genomic Encyclopedia of Type Strains, Phase IV (KMG-V): Genome sequencing to study the core and pangenomes of soil and plant-associated prokaryotes.</title>
        <authorList>
            <person name="Whitman W."/>
        </authorList>
    </citation>
    <scope>NUCLEOTIDE SEQUENCE</scope>
    <source>
        <strain evidence="2">16F</strain>
    </source>
</reference>
<sequence>MDEYLEQKFPLKPLLKILELPRSSYYYKPTGTKAGKRKASHFYKGAELVPEQILIEDIASLLSGEFVDYGYYKTYIHLKRELNYLIGSNRTYRIMKENSLLKFQRSKQKRINRNWVKDLVPKVDHPFTFMEFDIKFAYIQGSRSNVMILTVLDVFSRWNLGQYISHSIKKEDVIDLFEKIISKYQMPETFIVRNDNGSQFVAGLVQDYFAKKNIVQEFTKPSTPQQNAHIESYHSIMESAVCQRFEFENKKDFIATMGRFRKFYNFDRIHGGLGYNSPARFLKKIGIDMSDKESLN</sequence>
<dbReference type="EMBL" id="JABSNO010000064">
    <property type="protein sequence ID" value="NRS94186.1"/>
    <property type="molecule type" value="Genomic_DNA"/>
</dbReference>
<dbReference type="InterPro" id="IPR001584">
    <property type="entry name" value="Integrase_cat-core"/>
</dbReference>
<dbReference type="SUPFAM" id="SSF53098">
    <property type="entry name" value="Ribonuclease H-like"/>
    <property type="match status" value="1"/>
</dbReference>
<dbReference type="PROSITE" id="PS50994">
    <property type="entry name" value="INTEGRASE"/>
    <property type="match status" value="1"/>
</dbReference>
<feature type="domain" description="Integrase catalytic" evidence="1">
    <location>
        <begin position="105"/>
        <end position="285"/>
    </location>
</feature>
<comment type="caution">
    <text evidence="2">The sequence shown here is derived from an EMBL/GenBank/DDBJ whole genome shotgun (WGS) entry which is preliminary data.</text>
</comment>
<dbReference type="Proteomes" id="UP000610746">
    <property type="component" value="Unassembled WGS sequence"/>
</dbReference>
<name>A0A8J8K9Z7_9FLAO</name>
<dbReference type="PANTHER" id="PTHR47515">
    <property type="entry name" value="LOW CALCIUM RESPONSE LOCUS PROTEIN T"/>
    <property type="match status" value="1"/>
</dbReference>
<dbReference type="InterPro" id="IPR012337">
    <property type="entry name" value="RNaseH-like_sf"/>
</dbReference>
<dbReference type="GO" id="GO:0015074">
    <property type="term" value="P:DNA integration"/>
    <property type="evidence" value="ECO:0007669"/>
    <property type="project" value="InterPro"/>
</dbReference>
<evidence type="ECO:0000313" key="3">
    <source>
        <dbReference type="Proteomes" id="UP000610746"/>
    </source>
</evidence>
<accession>A0A8J8K9Z7</accession>
<keyword evidence="3" id="KW-1185">Reference proteome</keyword>
<dbReference type="InterPro" id="IPR036397">
    <property type="entry name" value="RNaseH_sf"/>
</dbReference>
<dbReference type="RefSeq" id="WP_226927539.1">
    <property type="nucleotide sequence ID" value="NZ_JABSNO010000064.1"/>
</dbReference>
<proteinExistence type="predicted"/>
<dbReference type="PANTHER" id="PTHR47515:SF2">
    <property type="entry name" value="INTEGRASE CORE DOMAIN PROTEIN"/>
    <property type="match status" value="1"/>
</dbReference>
<gene>
    <name evidence="2" type="ORF">HNQ03_003292</name>
</gene>
<organism evidence="2 3">
    <name type="scientific">Frigoriflavimonas asaccharolytica</name>
    <dbReference type="NCBI Taxonomy" id="2735899"/>
    <lineage>
        <taxon>Bacteria</taxon>
        <taxon>Pseudomonadati</taxon>
        <taxon>Bacteroidota</taxon>
        <taxon>Flavobacteriia</taxon>
        <taxon>Flavobacteriales</taxon>
        <taxon>Weeksellaceae</taxon>
        <taxon>Frigoriflavimonas</taxon>
    </lineage>
</organism>
<dbReference type="AlphaFoldDB" id="A0A8J8K9Z7"/>